<gene>
    <name evidence="4" type="ORF">EDS130_LOCUS39232</name>
    <name evidence="5" type="ORF">XAT740_LOCUS38727</name>
</gene>
<dbReference type="GO" id="GO:0030431">
    <property type="term" value="P:sleep"/>
    <property type="evidence" value="ECO:0007669"/>
    <property type="project" value="InterPro"/>
</dbReference>
<accession>A0A815S2J4</accession>
<reference evidence="5" key="1">
    <citation type="submission" date="2021-02" db="EMBL/GenBank/DDBJ databases">
        <authorList>
            <person name="Nowell W R."/>
        </authorList>
    </citation>
    <scope>NUCLEOTIDE SEQUENCE</scope>
</reference>
<protein>
    <recommendedName>
        <fullName evidence="7">Protein quiver</fullName>
    </recommendedName>
</protein>
<proteinExistence type="predicted"/>
<dbReference type="EMBL" id="CAJNOJ010000432">
    <property type="protein sequence ID" value="CAF1446352.1"/>
    <property type="molecule type" value="Genomic_DNA"/>
</dbReference>
<comment type="caution">
    <text evidence="5">The sequence shown here is derived from an EMBL/GenBank/DDBJ whole genome shotgun (WGS) entry which is preliminary data.</text>
</comment>
<evidence type="ECO:0000313" key="6">
    <source>
        <dbReference type="Proteomes" id="UP000663828"/>
    </source>
</evidence>
<dbReference type="PANTHER" id="PTHR33562">
    <property type="entry name" value="ATILLA, ISOFORM B-RELATED-RELATED"/>
    <property type="match status" value="1"/>
</dbReference>
<keyword evidence="6" id="KW-1185">Reference proteome</keyword>
<dbReference type="InterPro" id="IPR031424">
    <property type="entry name" value="QVR-like"/>
</dbReference>
<evidence type="ECO:0008006" key="7">
    <source>
        <dbReference type="Google" id="ProtNLM"/>
    </source>
</evidence>
<dbReference type="GO" id="GO:0032222">
    <property type="term" value="P:regulation of synaptic transmission, cholinergic"/>
    <property type="evidence" value="ECO:0007669"/>
    <property type="project" value="InterPro"/>
</dbReference>
<dbReference type="Proteomes" id="UP000663828">
    <property type="component" value="Unassembled WGS sequence"/>
</dbReference>
<evidence type="ECO:0000256" key="3">
    <source>
        <dbReference type="SAM" id="SignalP"/>
    </source>
</evidence>
<dbReference type="Proteomes" id="UP000663852">
    <property type="component" value="Unassembled WGS sequence"/>
</dbReference>
<dbReference type="Pfam" id="PF17064">
    <property type="entry name" value="QVR"/>
    <property type="match status" value="1"/>
</dbReference>
<feature type="signal peptide" evidence="3">
    <location>
        <begin position="1"/>
        <end position="20"/>
    </location>
</feature>
<sequence length="134" mass="14459">MKRIVFLLFLLGSFPFPTPGLQCYSCSDEKDHKCGDTFSSTATGVTRVNSTSGYCWKIKAEMGDHHGIIRGGDLISNQHPQLACPTMNTCLTGDNRGAKGTICCCQDKDFCNTAGPIPAALRVLLLCMFASVFA</sequence>
<dbReference type="PANTHER" id="PTHR33562:SF28">
    <property type="entry name" value="PROTEIN QUIVER"/>
    <property type="match status" value="1"/>
</dbReference>
<evidence type="ECO:0000313" key="4">
    <source>
        <dbReference type="EMBL" id="CAF1446352.1"/>
    </source>
</evidence>
<dbReference type="OrthoDB" id="5806770at2759"/>
<feature type="chain" id="PRO_5036412210" description="Protein quiver" evidence="3">
    <location>
        <begin position="21"/>
        <end position="134"/>
    </location>
</feature>
<evidence type="ECO:0000256" key="1">
    <source>
        <dbReference type="ARBA" id="ARBA00022729"/>
    </source>
</evidence>
<evidence type="ECO:0000256" key="2">
    <source>
        <dbReference type="ARBA" id="ARBA00023180"/>
    </source>
</evidence>
<dbReference type="AlphaFoldDB" id="A0A815S2J4"/>
<keyword evidence="2" id="KW-0325">Glycoprotein</keyword>
<name>A0A815S2J4_ADIRI</name>
<keyword evidence="1 3" id="KW-0732">Signal</keyword>
<dbReference type="EMBL" id="CAJNOR010004213">
    <property type="protein sequence ID" value="CAF1484566.1"/>
    <property type="molecule type" value="Genomic_DNA"/>
</dbReference>
<evidence type="ECO:0000313" key="5">
    <source>
        <dbReference type="EMBL" id="CAF1484566.1"/>
    </source>
</evidence>
<organism evidence="5 6">
    <name type="scientific">Adineta ricciae</name>
    <name type="common">Rotifer</name>
    <dbReference type="NCBI Taxonomy" id="249248"/>
    <lineage>
        <taxon>Eukaryota</taxon>
        <taxon>Metazoa</taxon>
        <taxon>Spiralia</taxon>
        <taxon>Gnathifera</taxon>
        <taxon>Rotifera</taxon>
        <taxon>Eurotatoria</taxon>
        <taxon>Bdelloidea</taxon>
        <taxon>Adinetida</taxon>
        <taxon>Adinetidae</taxon>
        <taxon>Adineta</taxon>
    </lineage>
</organism>
<dbReference type="InterPro" id="IPR050975">
    <property type="entry name" value="Sleep_regulator"/>
</dbReference>